<dbReference type="InterPro" id="IPR036388">
    <property type="entry name" value="WH-like_DNA-bd_sf"/>
</dbReference>
<keyword evidence="3" id="KW-0804">Transcription</keyword>
<sequence>MTMGKGRAETAHPRAADDLRPERPLTGDQVVAMLREMVSAGRFARGEPIHERDLAVAVGAGRGLVRDAMSLLAAEGLLSFDRYRGHAVVDPDIKEVRELLTMRSALEGFAAARAAANADPGLVAELRARVAEMRRASARGNRLSFFEIDLAFHETIVRMADHQLLLDNWIAVTDRLALSARIVVSDTYDGPGALADLADRHDVLIGPLVAGDVGEARRLSEEHPLDALERYELARPDRRPANG</sequence>
<keyword evidence="1" id="KW-0805">Transcription regulation</keyword>
<dbReference type="Pfam" id="PF00392">
    <property type="entry name" value="GntR"/>
    <property type="match status" value="1"/>
</dbReference>
<dbReference type="InterPro" id="IPR011711">
    <property type="entry name" value="GntR_C"/>
</dbReference>
<dbReference type="InterPro" id="IPR036390">
    <property type="entry name" value="WH_DNA-bd_sf"/>
</dbReference>
<evidence type="ECO:0000256" key="4">
    <source>
        <dbReference type="SAM" id="MobiDB-lite"/>
    </source>
</evidence>
<dbReference type="OrthoDB" id="9784718at2"/>
<dbReference type="RefSeq" id="WP_106188628.1">
    <property type="nucleotide sequence ID" value="NZ_PVTF01000005.1"/>
</dbReference>
<evidence type="ECO:0000313" key="6">
    <source>
        <dbReference type="EMBL" id="PRY41631.1"/>
    </source>
</evidence>
<evidence type="ECO:0000313" key="7">
    <source>
        <dbReference type="Proteomes" id="UP000239494"/>
    </source>
</evidence>
<dbReference type="PANTHER" id="PTHR43537">
    <property type="entry name" value="TRANSCRIPTIONAL REGULATOR, GNTR FAMILY"/>
    <property type="match status" value="1"/>
</dbReference>
<dbReference type="Gene3D" id="1.20.120.530">
    <property type="entry name" value="GntR ligand-binding domain-like"/>
    <property type="match status" value="1"/>
</dbReference>
<gene>
    <name evidence="6" type="ORF">CLV43_105389</name>
</gene>
<dbReference type="SUPFAM" id="SSF46785">
    <property type="entry name" value="Winged helix' DNA-binding domain"/>
    <property type="match status" value="1"/>
</dbReference>
<evidence type="ECO:0000256" key="1">
    <source>
        <dbReference type="ARBA" id="ARBA00023015"/>
    </source>
</evidence>
<organism evidence="6 7">
    <name type="scientific">Umezawaea tangerina</name>
    <dbReference type="NCBI Taxonomy" id="84725"/>
    <lineage>
        <taxon>Bacteria</taxon>
        <taxon>Bacillati</taxon>
        <taxon>Actinomycetota</taxon>
        <taxon>Actinomycetes</taxon>
        <taxon>Pseudonocardiales</taxon>
        <taxon>Pseudonocardiaceae</taxon>
        <taxon>Umezawaea</taxon>
    </lineage>
</organism>
<dbReference type="PANTHER" id="PTHR43537:SF45">
    <property type="entry name" value="GNTR FAMILY REGULATORY PROTEIN"/>
    <property type="match status" value="1"/>
</dbReference>
<feature type="region of interest" description="Disordered" evidence="4">
    <location>
        <begin position="1"/>
        <end position="23"/>
    </location>
</feature>
<protein>
    <submittedName>
        <fullName evidence="6">GntR family transcriptional regulator</fullName>
    </submittedName>
</protein>
<dbReference type="AlphaFoldDB" id="A0A2T0T7L6"/>
<evidence type="ECO:0000259" key="5">
    <source>
        <dbReference type="PROSITE" id="PS50949"/>
    </source>
</evidence>
<name>A0A2T0T7L6_9PSEU</name>
<dbReference type="Pfam" id="PF07729">
    <property type="entry name" value="FCD"/>
    <property type="match status" value="1"/>
</dbReference>
<evidence type="ECO:0000256" key="2">
    <source>
        <dbReference type="ARBA" id="ARBA00023125"/>
    </source>
</evidence>
<proteinExistence type="predicted"/>
<dbReference type="InterPro" id="IPR000524">
    <property type="entry name" value="Tscrpt_reg_HTH_GntR"/>
</dbReference>
<dbReference type="PROSITE" id="PS50949">
    <property type="entry name" value="HTH_GNTR"/>
    <property type="match status" value="1"/>
</dbReference>
<dbReference type="SMART" id="SM00345">
    <property type="entry name" value="HTH_GNTR"/>
    <property type="match status" value="1"/>
</dbReference>
<dbReference type="GO" id="GO:0003700">
    <property type="term" value="F:DNA-binding transcription factor activity"/>
    <property type="evidence" value="ECO:0007669"/>
    <property type="project" value="InterPro"/>
</dbReference>
<dbReference type="Gene3D" id="1.10.10.10">
    <property type="entry name" value="Winged helix-like DNA-binding domain superfamily/Winged helix DNA-binding domain"/>
    <property type="match status" value="1"/>
</dbReference>
<evidence type="ECO:0000256" key="3">
    <source>
        <dbReference type="ARBA" id="ARBA00023163"/>
    </source>
</evidence>
<dbReference type="SUPFAM" id="SSF48008">
    <property type="entry name" value="GntR ligand-binding domain-like"/>
    <property type="match status" value="1"/>
</dbReference>
<keyword evidence="7" id="KW-1185">Reference proteome</keyword>
<feature type="domain" description="HTH gntR-type" evidence="5">
    <location>
        <begin position="24"/>
        <end position="91"/>
    </location>
</feature>
<dbReference type="EMBL" id="PVTF01000005">
    <property type="protein sequence ID" value="PRY41631.1"/>
    <property type="molecule type" value="Genomic_DNA"/>
</dbReference>
<accession>A0A2T0T7L6</accession>
<dbReference type="GO" id="GO:0003677">
    <property type="term" value="F:DNA binding"/>
    <property type="evidence" value="ECO:0007669"/>
    <property type="project" value="UniProtKB-KW"/>
</dbReference>
<dbReference type="Proteomes" id="UP000239494">
    <property type="component" value="Unassembled WGS sequence"/>
</dbReference>
<keyword evidence="2" id="KW-0238">DNA-binding</keyword>
<comment type="caution">
    <text evidence="6">The sequence shown here is derived from an EMBL/GenBank/DDBJ whole genome shotgun (WGS) entry which is preliminary data.</text>
</comment>
<dbReference type="InterPro" id="IPR008920">
    <property type="entry name" value="TF_FadR/GntR_C"/>
</dbReference>
<reference evidence="6 7" key="1">
    <citation type="submission" date="2018-03" db="EMBL/GenBank/DDBJ databases">
        <title>Genomic Encyclopedia of Archaeal and Bacterial Type Strains, Phase II (KMG-II): from individual species to whole genera.</title>
        <authorList>
            <person name="Goeker M."/>
        </authorList>
    </citation>
    <scope>NUCLEOTIDE SEQUENCE [LARGE SCALE GENOMIC DNA]</scope>
    <source>
        <strain evidence="6 7">DSM 44720</strain>
    </source>
</reference>
<dbReference type="SMART" id="SM00895">
    <property type="entry name" value="FCD"/>
    <property type="match status" value="1"/>
</dbReference>